<name>A0ACD1HD59_9EURO</name>
<accession>A0ACD1HD59</accession>
<dbReference type="Proteomes" id="UP000249661">
    <property type="component" value="Unassembled WGS sequence"/>
</dbReference>
<sequence length="203" mass="22811">MSTNDVIKKSSESTLGRNLQHTYCFRLNEQQPRQVTDSNTPIPNNQVLSISDAYGSDDTPESVTASGISPAITTARLFEVPNQSYGHIANQLSNGFSSHNGQSLNDIENIVNVYDMIQPILPVQAFHSFSEQDRGSMGNMVNVHDMLQPIVPTQDYGSIRGDVHHEPFLQLSYGRSIILTQNFTYYIRPSRTSPLHHDTNYRR</sequence>
<organism evidence="1 2">
    <name type="scientific">Aspergillus aculeatinus CBS 121060</name>
    <dbReference type="NCBI Taxonomy" id="1448322"/>
    <lineage>
        <taxon>Eukaryota</taxon>
        <taxon>Fungi</taxon>
        <taxon>Dikarya</taxon>
        <taxon>Ascomycota</taxon>
        <taxon>Pezizomycotina</taxon>
        <taxon>Eurotiomycetes</taxon>
        <taxon>Eurotiomycetidae</taxon>
        <taxon>Eurotiales</taxon>
        <taxon>Aspergillaceae</taxon>
        <taxon>Aspergillus</taxon>
        <taxon>Aspergillus subgen. Circumdati</taxon>
    </lineage>
</organism>
<reference evidence="1" key="1">
    <citation type="submission" date="2018-02" db="EMBL/GenBank/DDBJ databases">
        <title>The genomes of Aspergillus section Nigri reveals drivers in fungal speciation.</title>
        <authorList>
            <consortium name="DOE Joint Genome Institute"/>
            <person name="Vesth T.C."/>
            <person name="Nybo J."/>
            <person name="Theobald S."/>
            <person name="Brandl J."/>
            <person name="Frisvad J.C."/>
            <person name="Nielsen K.F."/>
            <person name="Lyhne E.K."/>
            <person name="Kogle M.E."/>
            <person name="Kuo A."/>
            <person name="Riley R."/>
            <person name="Clum A."/>
            <person name="Nolan M."/>
            <person name="Lipzen A."/>
            <person name="Salamov A."/>
            <person name="Henrissat B."/>
            <person name="Wiebenga A."/>
            <person name="De vries R.P."/>
            <person name="Grigoriev I.V."/>
            <person name="Mortensen U.H."/>
            <person name="Andersen M.R."/>
            <person name="Baker S.E."/>
        </authorList>
    </citation>
    <scope>NUCLEOTIDE SEQUENCE</scope>
    <source>
        <strain evidence="1">CBS 121060</strain>
    </source>
</reference>
<proteinExistence type="predicted"/>
<gene>
    <name evidence="1" type="ORF">BO66DRAFT_56172</name>
</gene>
<protein>
    <submittedName>
        <fullName evidence="1">Uncharacterized protein</fullName>
    </submittedName>
</protein>
<evidence type="ECO:0000313" key="2">
    <source>
        <dbReference type="Proteomes" id="UP000249661"/>
    </source>
</evidence>
<keyword evidence="2" id="KW-1185">Reference proteome</keyword>
<evidence type="ECO:0000313" key="1">
    <source>
        <dbReference type="EMBL" id="RAH71350.1"/>
    </source>
</evidence>
<dbReference type="EMBL" id="KZ824949">
    <property type="protein sequence ID" value="RAH71350.1"/>
    <property type="molecule type" value="Genomic_DNA"/>
</dbReference>